<dbReference type="EMBL" id="IAAA01015203">
    <property type="protein sequence ID" value="LAA04813.1"/>
    <property type="molecule type" value="mRNA"/>
</dbReference>
<sequence>MFVLSQDRLTMDIEASTLSLMLQLLETDPELRNPDKEIDLILKDPALCAMQDKHREKVYQLCEEMQQKGHAKHLKLDNINTGILAMETLLSLTSRKAGEWFKEEMRTLRGLDRIADTVTSSAQMLTPDENEIISHPTDVQLDKIRKIDRCLRVIENITHMNPENQEYLMHYKNSSLIYAAVNLMKLLKSHLLEQKPVELDISVNEEAAPKSNKEESPILSCLLNLLKILSNITYKIGLDDSQFPPEEGLMDHILMLILQVPRAVPCEKRFDLLVLSLGLMINLVEYCPDNSAKFIEMYGLGSFDTVNDGYEMPASEAFVELMLSRLDAAKLSEEQADELLNSQEEKQAASIEKKDIETAVDDLEETLMKTLQKAGKHMEHSIIAAYIVILLGCVALKNPDFIDILKDYVPDGNLDVMVEVLKKFKSFVTLTGSVGNRELVSIQSVIQILESS</sequence>
<dbReference type="InterPro" id="IPR039874">
    <property type="entry name" value="WAPL"/>
</dbReference>
<feature type="coiled-coil region" evidence="2">
    <location>
        <begin position="326"/>
        <end position="373"/>
    </location>
</feature>
<dbReference type="InterPro" id="IPR022771">
    <property type="entry name" value="WAPL_C"/>
</dbReference>
<accession>A0A2L2Y9J5</accession>
<organism evidence="4">
    <name type="scientific">Parasteatoda tepidariorum</name>
    <name type="common">Common house spider</name>
    <name type="synonym">Achaearanea tepidariorum</name>
    <dbReference type="NCBI Taxonomy" id="114398"/>
    <lineage>
        <taxon>Eukaryota</taxon>
        <taxon>Metazoa</taxon>
        <taxon>Ecdysozoa</taxon>
        <taxon>Arthropoda</taxon>
        <taxon>Chelicerata</taxon>
        <taxon>Arachnida</taxon>
        <taxon>Araneae</taxon>
        <taxon>Araneomorphae</taxon>
        <taxon>Entelegynae</taxon>
        <taxon>Araneoidea</taxon>
        <taxon>Theridiidae</taxon>
        <taxon>Parasteatoda</taxon>
    </lineage>
</organism>
<dbReference type="OrthoDB" id="78088at2759"/>
<name>A0A2L2Y9J5_PARTP</name>
<feature type="domain" description="WAPL" evidence="3">
    <location>
        <begin position="1"/>
        <end position="431"/>
    </location>
</feature>
<evidence type="ECO:0000259" key="3">
    <source>
        <dbReference type="PROSITE" id="PS51271"/>
    </source>
</evidence>
<dbReference type="Pfam" id="PF07814">
    <property type="entry name" value="WAPL"/>
    <property type="match status" value="1"/>
</dbReference>
<dbReference type="AlphaFoldDB" id="A0A2L2Y9J5"/>
<comment type="similarity">
    <text evidence="1">Belongs to the WAPL family.</text>
</comment>
<dbReference type="PANTHER" id="PTHR22100:SF13">
    <property type="entry name" value="WINGS APART-LIKE PROTEIN HOMOLOG"/>
    <property type="match status" value="1"/>
</dbReference>
<evidence type="ECO:0000256" key="1">
    <source>
        <dbReference type="ARBA" id="ARBA00006854"/>
    </source>
</evidence>
<proteinExistence type="evidence at transcript level"/>
<evidence type="ECO:0000313" key="4">
    <source>
        <dbReference type="EMBL" id="LAA04813.1"/>
    </source>
</evidence>
<protein>
    <submittedName>
        <fullName evidence="4">Wings apart-like protein-like protein</fullName>
    </submittedName>
</protein>
<dbReference type="Gene3D" id="1.25.10.10">
    <property type="entry name" value="Leucine-rich Repeat Variant"/>
    <property type="match status" value="1"/>
</dbReference>
<dbReference type="InterPro" id="IPR011989">
    <property type="entry name" value="ARM-like"/>
</dbReference>
<dbReference type="PROSITE" id="PS51271">
    <property type="entry name" value="WAPL"/>
    <property type="match status" value="1"/>
</dbReference>
<evidence type="ECO:0000256" key="2">
    <source>
        <dbReference type="SAM" id="Coils"/>
    </source>
</evidence>
<dbReference type="PANTHER" id="PTHR22100">
    <property type="entry name" value="WINGS APART-LIKE PROTEIN HOMOLOG"/>
    <property type="match status" value="1"/>
</dbReference>
<reference evidence="4" key="1">
    <citation type="journal article" date="2016" name="Mol. Ecol. Resour.">
        <title>Evaluation of the impact of RNA preservation methods of spiders for de novo transcriptome assembly.</title>
        <authorList>
            <person name="Kono N."/>
            <person name="Nakamura H."/>
            <person name="Ito Y."/>
            <person name="Tomita M."/>
            <person name="Arakawa K."/>
        </authorList>
    </citation>
    <scope>NUCLEOTIDE SEQUENCE</scope>
    <source>
        <tissue evidence="4">Whole body</tissue>
    </source>
</reference>
<keyword evidence="2" id="KW-0175">Coiled coil</keyword>
<dbReference type="InterPro" id="IPR012502">
    <property type="entry name" value="WAPL_dom"/>
</dbReference>